<accession>A0A502GD72</accession>
<dbReference type="Proteomes" id="UP000317663">
    <property type="component" value="Unassembled WGS sequence"/>
</dbReference>
<comment type="caution">
    <text evidence="1">The sequence shown here is derived from an EMBL/GenBank/DDBJ whole genome shotgun (WGS) entry which is preliminary data.</text>
</comment>
<dbReference type="AlphaFoldDB" id="A0A502GD72"/>
<dbReference type="EMBL" id="RCZD01000008">
    <property type="protein sequence ID" value="TPG60049.1"/>
    <property type="molecule type" value="Genomic_DNA"/>
</dbReference>
<name>A0A502GD72_9GAMM</name>
<organism evidence="1 2">
    <name type="scientific">Ewingella americana</name>
    <dbReference type="NCBI Taxonomy" id="41202"/>
    <lineage>
        <taxon>Bacteria</taxon>
        <taxon>Pseudomonadati</taxon>
        <taxon>Pseudomonadota</taxon>
        <taxon>Gammaproteobacteria</taxon>
        <taxon>Enterobacterales</taxon>
        <taxon>Yersiniaceae</taxon>
        <taxon>Ewingella</taxon>
    </lineage>
</organism>
<keyword evidence="2" id="KW-1185">Reference proteome</keyword>
<evidence type="ECO:0000313" key="2">
    <source>
        <dbReference type="Proteomes" id="UP000317663"/>
    </source>
</evidence>
<evidence type="ECO:0000313" key="1">
    <source>
        <dbReference type="EMBL" id="TPG60049.1"/>
    </source>
</evidence>
<protein>
    <submittedName>
        <fullName evidence="1">Uncharacterized protein</fullName>
    </submittedName>
</protein>
<gene>
    <name evidence="1" type="ORF">EAH77_15900</name>
</gene>
<proteinExistence type="predicted"/>
<sequence length="170" mass="19185">MTKAKMLSKPERVAKLQAEYDRLKSEYTGTKSLELQSQHISLEEANLMELTAALLAKMIKSSRTNRFAIGDVAFVKWDDQLIYPVIVQDVGAKKLNCLYVNSDGSTIQYNIEYPAIHHIINIVELDPDHVAGDLMVKVVDYQMTNPDVIQSPANEKFFAEKVGEILDLNK</sequence>
<dbReference type="RefSeq" id="WP_140473778.1">
    <property type="nucleotide sequence ID" value="NZ_RCZD01000008.1"/>
</dbReference>
<reference evidence="1 2" key="1">
    <citation type="journal article" date="2019" name="Environ. Microbiol.">
        <title>Species interactions and distinct microbial communities in high Arctic permafrost affected cryosols are associated with the CH4 and CO2 gas fluxes.</title>
        <authorList>
            <person name="Altshuler I."/>
            <person name="Hamel J."/>
            <person name="Turney S."/>
            <person name="Magnuson E."/>
            <person name="Levesque R."/>
            <person name="Greer C."/>
            <person name="Whyte L.G."/>
        </authorList>
    </citation>
    <scope>NUCLEOTIDE SEQUENCE [LARGE SCALE GENOMIC DNA]</scope>
    <source>
        <strain evidence="1 2">E4</strain>
    </source>
</reference>